<dbReference type="PANTHER" id="PTHR12636">
    <property type="entry name" value="NEP1/MRA1"/>
    <property type="match status" value="1"/>
</dbReference>
<dbReference type="InterPro" id="IPR005304">
    <property type="entry name" value="Rbsml_bgen_MeTrfase_EMG1/NEP1"/>
</dbReference>
<protein>
    <recommendedName>
        <fullName evidence="14">Ribosomal RNA small subunit methyltransferase NEP1</fullName>
    </recommendedName>
</protein>
<evidence type="ECO:0000256" key="1">
    <source>
        <dbReference type="ARBA" id="ARBA00004604"/>
    </source>
</evidence>
<dbReference type="Proteomes" id="UP001530293">
    <property type="component" value="Unassembled WGS sequence"/>
</dbReference>
<accession>A0ABD3N4G5</accession>
<evidence type="ECO:0008006" key="14">
    <source>
        <dbReference type="Google" id="ProtNLM"/>
    </source>
</evidence>
<dbReference type="FunFam" id="3.40.1280.10:FF:000003">
    <property type="entry name" value="Ribosomal RNA small subunit methyltransferase"/>
    <property type="match status" value="1"/>
</dbReference>
<evidence type="ECO:0000256" key="7">
    <source>
        <dbReference type="ARBA" id="ARBA00022691"/>
    </source>
</evidence>
<dbReference type="GO" id="GO:0005730">
    <property type="term" value="C:nucleolus"/>
    <property type="evidence" value="ECO:0007669"/>
    <property type="project" value="UniProtKB-SubCell"/>
</dbReference>
<feature type="region of interest" description="Disordered" evidence="11">
    <location>
        <begin position="1"/>
        <end position="57"/>
    </location>
</feature>
<dbReference type="CDD" id="cd18088">
    <property type="entry name" value="Nep1-like"/>
    <property type="match status" value="1"/>
</dbReference>
<comment type="caution">
    <text evidence="12">The sequence shown here is derived from an EMBL/GenBank/DDBJ whole genome shotgun (WGS) entry which is preliminary data.</text>
</comment>
<sequence length="295" mass="32520">MAADDESDASGASSSNDDDDEYDNEEEQQPTQKRQRTSAPPVPPPLEIAPSSDAATSAIQSKSSSLLLTGSKQQGKSSRIIVVLDQAKLETIKNRRGNYELLNCDDHRDICKKKLKKDPKEFRPDICHQELLALLDSPLNKSGHLQLYISTSRNVLIELHPSVRIPRTYKRFAGLMVQLLHKMKIKASENGTTLMKVIKNPLSQHLPVGTHVYGMSCQGLLYSPTSLAKSLIPTSPEECIDHPVCFIVGAMAAGHVTVDDHPYIEKMFSISEYPLSGATAINRILGAIEHQWGIV</sequence>
<dbReference type="GO" id="GO:0019843">
    <property type="term" value="F:rRNA binding"/>
    <property type="evidence" value="ECO:0007669"/>
    <property type="project" value="UniProtKB-KW"/>
</dbReference>
<comment type="subcellular location">
    <subcellularLocation>
        <location evidence="1">Nucleus</location>
        <location evidence="1">Nucleolus</location>
    </subcellularLocation>
</comment>
<evidence type="ECO:0000313" key="13">
    <source>
        <dbReference type="Proteomes" id="UP001530293"/>
    </source>
</evidence>
<evidence type="ECO:0000256" key="3">
    <source>
        <dbReference type="ARBA" id="ARBA00022517"/>
    </source>
</evidence>
<organism evidence="12 13">
    <name type="scientific">Discostella pseudostelligera</name>
    <dbReference type="NCBI Taxonomy" id="259834"/>
    <lineage>
        <taxon>Eukaryota</taxon>
        <taxon>Sar</taxon>
        <taxon>Stramenopiles</taxon>
        <taxon>Ochrophyta</taxon>
        <taxon>Bacillariophyta</taxon>
        <taxon>Coscinodiscophyceae</taxon>
        <taxon>Thalassiosirophycidae</taxon>
        <taxon>Stephanodiscales</taxon>
        <taxon>Stephanodiscaceae</taxon>
        <taxon>Discostella</taxon>
    </lineage>
</organism>
<keyword evidence="5" id="KW-0489">Methyltransferase</keyword>
<dbReference type="Gene3D" id="3.40.1280.10">
    <property type="match status" value="1"/>
</dbReference>
<keyword evidence="6" id="KW-0808">Transferase</keyword>
<evidence type="ECO:0000256" key="5">
    <source>
        <dbReference type="ARBA" id="ARBA00022603"/>
    </source>
</evidence>
<evidence type="ECO:0000256" key="10">
    <source>
        <dbReference type="ARBA" id="ARBA00023242"/>
    </source>
</evidence>
<feature type="compositionally biased region" description="Acidic residues" evidence="11">
    <location>
        <begin position="16"/>
        <end position="28"/>
    </location>
</feature>
<name>A0ABD3N4G5_9STRA</name>
<keyword evidence="8" id="KW-0699">rRNA-binding</keyword>
<dbReference type="SUPFAM" id="SSF75217">
    <property type="entry name" value="alpha/beta knot"/>
    <property type="match status" value="1"/>
</dbReference>
<evidence type="ECO:0000256" key="4">
    <source>
        <dbReference type="ARBA" id="ARBA00022552"/>
    </source>
</evidence>
<dbReference type="GO" id="GO:0032259">
    <property type="term" value="P:methylation"/>
    <property type="evidence" value="ECO:0007669"/>
    <property type="project" value="UniProtKB-KW"/>
</dbReference>
<keyword evidence="7" id="KW-0949">S-adenosyl-L-methionine</keyword>
<evidence type="ECO:0000313" key="12">
    <source>
        <dbReference type="EMBL" id="KAL3770965.1"/>
    </source>
</evidence>
<dbReference type="InterPro" id="IPR029028">
    <property type="entry name" value="Alpha/beta_knot_MTases"/>
</dbReference>
<dbReference type="AlphaFoldDB" id="A0ABD3N4G5"/>
<keyword evidence="4" id="KW-0698">rRNA processing</keyword>
<dbReference type="EMBL" id="JALLBG020000033">
    <property type="protein sequence ID" value="KAL3770965.1"/>
    <property type="molecule type" value="Genomic_DNA"/>
</dbReference>
<dbReference type="GO" id="GO:0006364">
    <property type="term" value="P:rRNA processing"/>
    <property type="evidence" value="ECO:0007669"/>
    <property type="project" value="UniProtKB-KW"/>
</dbReference>
<dbReference type="PANTHER" id="PTHR12636:SF5">
    <property type="entry name" value="RIBOSOMAL RNA SMALL SUBUNIT METHYLTRANSFERASE NEP1"/>
    <property type="match status" value="1"/>
</dbReference>
<evidence type="ECO:0000256" key="6">
    <source>
        <dbReference type="ARBA" id="ARBA00022679"/>
    </source>
</evidence>
<keyword evidence="10" id="KW-0539">Nucleus</keyword>
<proteinExistence type="inferred from homology"/>
<evidence type="ECO:0000256" key="9">
    <source>
        <dbReference type="ARBA" id="ARBA00022884"/>
    </source>
</evidence>
<evidence type="ECO:0000256" key="11">
    <source>
        <dbReference type="SAM" id="MobiDB-lite"/>
    </source>
</evidence>
<reference evidence="12 13" key="1">
    <citation type="submission" date="2024-10" db="EMBL/GenBank/DDBJ databases">
        <title>Updated reference genomes for cyclostephanoid diatoms.</title>
        <authorList>
            <person name="Roberts W.R."/>
            <person name="Alverson A.J."/>
        </authorList>
    </citation>
    <scope>NUCLEOTIDE SEQUENCE [LARGE SCALE GENOMIC DNA]</scope>
    <source>
        <strain evidence="12 13">AJA232-27</strain>
    </source>
</reference>
<evidence type="ECO:0000256" key="2">
    <source>
        <dbReference type="ARBA" id="ARBA00008115"/>
    </source>
</evidence>
<keyword evidence="3" id="KW-0690">Ribosome biogenesis</keyword>
<comment type="similarity">
    <text evidence="2">Belongs to the class IV-like SAM-binding methyltransferase superfamily. RNA methyltransferase NEP1 family.</text>
</comment>
<evidence type="ECO:0000256" key="8">
    <source>
        <dbReference type="ARBA" id="ARBA00022730"/>
    </source>
</evidence>
<dbReference type="InterPro" id="IPR029026">
    <property type="entry name" value="tRNA_m1G_MTases_N"/>
</dbReference>
<gene>
    <name evidence="12" type="ORF">ACHAWU_005294</name>
</gene>
<keyword evidence="9" id="KW-0694">RNA-binding</keyword>
<dbReference type="GO" id="GO:0008168">
    <property type="term" value="F:methyltransferase activity"/>
    <property type="evidence" value="ECO:0007669"/>
    <property type="project" value="UniProtKB-KW"/>
</dbReference>
<dbReference type="Pfam" id="PF03587">
    <property type="entry name" value="EMG1"/>
    <property type="match status" value="1"/>
</dbReference>
<keyword evidence="13" id="KW-1185">Reference proteome</keyword>